<evidence type="ECO:0000256" key="5">
    <source>
        <dbReference type="SAM" id="MobiDB-lite"/>
    </source>
</evidence>
<feature type="signal peptide" evidence="6">
    <location>
        <begin position="1"/>
        <end position="22"/>
    </location>
</feature>
<dbReference type="GO" id="GO:0030001">
    <property type="term" value="P:metal ion transport"/>
    <property type="evidence" value="ECO:0007669"/>
    <property type="project" value="InterPro"/>
</dbReference>
<dbReference type="PANTHER" id="PTHR42953:SF1">
    <property type="entry name" value="METAL-BINDING PROTEIN HI_0362-RELATED"/>
    <property type="match status" value="1"/>
</dbReference>
<evidence type="ECO:0000256" key="2">
    <source>
        <dbReference type="ARBA" id="ARBA00022448"/>
    </source>
</evidence>
<evidence type="ECO:0000313" key="8">
    <source>
        <dbReference type="Proteomes" id="UP000288929"/>
    </source>
</evidence>
<reference evidence="7 8" key="1">
    <citation type="submission" date="2019-01" db="EMBL/GenBank/DDBJ databases">
        <authorList>
            <person name="Ruckert C."/>
            <person name="Busche T."/>
            <person name="Kalinowski J."/>
        </authorList>
    </citation>
    <scope>NUCLEOTIDE SEQUENCE [LARGE SCALE GENOMIC DNA]</scope>
    <source>
        <strain evidence="7 8">136/3</strain>
    </source>
</reference>
<gene>
    <name evidence="7" type="primary">psaA</name>
    <name evidence="7" type="ORF">CPELA_01840</name>
</gene>
<keyword evidence="8" id="KW-1185">Reference proteome</keyword>
<feature type="chain" id="PRO_5043557059" evidence="6">
    <location>
        <begin position="23"/>
        <end position="306"/>
    </location>
</feature>
<dbReference type="PANTHER" id="PTHR42953">
    <property type="entry name" value="HIGH-AFFINITY ZINC UPTAKE SYSTEM PROTEIN ZNUA-RELATED"/>
    <property type="match status" value="1"/>
</dbReference>
<dbReference type="InterPro" id="IPR006127">
    <property type="entry name" value="ZnuA-like"/>
</dbReference>
<dbReference type="GO" id="GO:0046872">
    <property type="term" value="F:metal ion binding"/>
    <property type="evidence" value="ECO:0007669"/>
    <property type="project" value="UniProtKB-KW"/>
</dbReference>
<evidence type="ECO:0000256" key="3">
    <source>
        <dbReference type="ARBA" id="ARBA00022723"/>
    </source>
</evidence>
<evidence type="ECO:0000256" key="6">
    <source>
        <dbReference type="SAM" id="SignalP"/>
    </source>
</evidence>
<dbReference type="Gene3D" id="3.40.50.1980">
    <property type="entry name" value="Nitrogenase molybdenum iron protein domain"/>
    <property type="match status" value="2"/>
</dbReference>
<name>A0A410W757_9CORY</name>
<keyword evidence="4 6" id="KW-0732">Signal</keyword>
<proteinExistence type="predicted"/>
<organism evidence="7 8">
    <name type="scientific">Corynebacterium pelargi</name>
    <dbReference type="NCBI Taxonomy" id="1471400"/>
    <lineage>
        <taxon>Bacteria</taxon>
        <taxon>Bacillati</taxon>
        <taxon>Actinomycetota</taxon>
        <taxon>Actinomycetes</taxon>
        <taxon>Mycobacteriales</taxon>
        <taxon>Corynebacteriaceae</taxon>
        <taxon>Corynebacterium</taxon>
    </lineage>
</organism>
<dbReference type="KEGG" id="cpeg:CPELA_01840"/>
<dbReference type="GO" id="GO:0030313">
    <property type="term" value="C:cell envelope"/>
    <property type="evidence" value="ECO:0007669"/>
    <property type="project" value="UniProtKB-SubCell"/>
</dbReference>
<evidence type="ECO:0000313" key="7">
    <source>
        <dbReference type="EMBL" id="QAU51667.1"/>
    </source>
</evidence>
<dbReference type="EMBL" id="CP035299">
    <property type="protein sequence ID" value="QAU51667.1"/>
    <property type="molecule type" value="Genomic_DNA"/>
</dbReference>
<dbReference type="Pfam" id="PF01297">
    <property type="entry name" value="ZnuA"/>
    <property type="match status" value="1"/>
</dbReference>
<dbReference type="AlphaFoldDB" id="A0A410W757"/>
<keyword evidence="7" id="KW-0449">Lipoprotein</keyword>
<feature type="region of interest" description="Disordered" evidence="5">
    <location>
        <begin position="111"/>
        <end position="143"/>
    </location>
</feature>
<dbReference type="Proteomes" id="UP000288929">
    <property type="component" value="Chromosome"/>
</dbReference>
<dbReference type="PROSITE" id="PS51257">
    <property type="entry name" value="PROKAR_LIPOPROTEIN"/>
    <property type="match status" value="1"/>
</dbReference>
<evidence type="ECO:0000256" key="4">
    <source>
        <dbReference type="ARBA" id="ARBA00022729"/>
    </source>
</evidence>
<dbReference type="OrthoDB" id="5296019at2"/>
<dbReference type="RefSeq" id="WP_128889224.1">
    <property type="nucleotide sequence ID" value="NZ_BMCX01000004.1"/>
</dbReference>
<keyword evidence="2" id="KW-0813">Transport</keyword>
<dbReference type="InterPro" id="IPR050492">
    <property type="entry name" value="Bact_metal-bind_prot9"/>
</dbReference>
<protein>
    <submittedName>
        <fullName evidence="7">Manganese ABC transporter substrate-binding lipoprotein</fullName>
    </submittedName>
</protein>
<comment type="subcellular location">
    <subcellularLocation>
        <location evidence="1">Cell envelope</location>
    </subcellularLocation>
</comment>
<accession>A0A410W757</accession>
<sequence length="306" mass="33293" precursor="true">MQQRLIATLAIGALALGACSSAQDNNENAIKVAASTNVWGGVVDGIVDDPNVQVDTIINGGAVDPHTFEPSAADMAKINEADLVVVNGGGYDAWAYQGIDDKKKIISALPLDEGHDHGSHDHDSHSHDAHEEHDGHEHHHHGGENEHVWYDVHVVEHVAEDIDKRLKEAGATTNPEPFMKDLEAIHQQVHKLPKKRVAQTEPIAEYLIESSDLEEVTPKGYRQATLNESEPSAADVATFLEAINSGEVEVLVYNPQTENEMSKQLRKAAEEKGIPVVEIRETPEQGEGYIDFLSKAVDGLANATKN</sequence>
<feature type="compositionally biased region" description="Basic and acidic residues" evidence="5">
    <location>
        <begin position="112"/>
        <end position="143"/>
    </location>
</feature>
<evidence type="ECO:0000256" key="1">
    <source>
        <dbReference type="ARBA" id="ARBA00004196"/>
    </source>
</evidence>
<dbReference type="SUPFAM" id="SSF53807">
    <property type="entry name" value="Helical backbone' metal receptor"/>
    <property type="match status" value="1"/>
</dbReference>
<keyword evidence="3" id="KW-0479">Metal-binding</keyword>